<evidence type="ECO:0000313" key="2">
    <source>
        <dbReference type="EMBL" id="KAG0717567.1"/>
    </source>
</evidence>
<protein>
    <submittedName>
        <fullName evidence="2">Uncharacterized protein</fullName>
    </submittedName>
</protein>
<keyword evidence="3" id="KW-1185">Reference proteome</keyword>
<gene>
    <name evidence="2" type="ORF">GWK47_054153</name>
</gene>
<feature type="region of interest" description="Disordered" evidence="1">
    <location>
        <begin position="104"/>
        <end position="134"/>
    </location>
</feature>
<dbReference type="EMBL" id="JACEEZ010017389">
    <property type="protein sequence ID" value="KAG0717567.1"/>
    <property type="molecule type" value="Genomic_DNA"/>
</dbReference>
<proteinExistence type="predicted"/>
<sequence>MTSTVRTPKIHQRCRTSQQKGRATGESSFQRIFLEHGHNIPAVGESYSVFLQQGKFSDQVPGRRMEKKPQATEKLEGPRSVVSTCEQLCFKITKEQWEEAPELKLSAKKKQTQAPPSPGTHAAENLGNKSVSSHAEDTDVMVPWCTGHVPQESHPTCSDKCLGTIEQDKNSWISLTS</sequence>
<feature type="region of interest" description="Disordered" evidence="1">
    <location>
        <begin position="1"/>
        <end position="26"/>
    </location>
</feature>
<accession>A0A8J4Y0F3</accession>
<dbReference type="AlphaFoldDB" id="A0A8J4Y0F3"/>
<dbReference type="OrthoDB" id="5949854at2759"/>
<dbReference type="Proteomes" id="UP000770661">
    <property type="component" value="Unassembled WGS sequence"/>
</dbReference>
<name>A0A8J4Y0F3_CHIOP</name>
<comment type="caution">
    <text evidence="2">The sequence shown here is derived from an EMBL/GenBank/DDBJ whole genome shotgun (WGS) entry which is preliminary data.</text>
</comment>
<evidence type="ECO:0000256" key="1">
    <source>
        <dbReference type="SAM" id="MobiDB-lite"/>
    </source>
</evidence>
<evidence type="ECO:0000313" key="3">
    <source>
        <dbReference type="Proteomes" id="UP000770661"/>
    </source>
</evidence>
<organism evidence="2 3">
    <name type="scientific">Chionoecetes opilio</name>
    <name type="common">Atlantic snow crab</name>
    <name type="synonym">Cancer opilio</name>
    <dbReference type="NCBI Taxonomy" id="41210"/>
    <lineage>
        <taxon>Eukaryota</taxon>
        <taxon>Metazoa</taxon>
        <taxon>Ecdysozoa</taxon>
        <taxon>Arthropoda</taxon>
        <taxon>Crustacea</taxon>
        <taxon>Multicrustacea</taxon>
        <taxon>Malacostraca</taxon>
        <taxon>Eumalacostraca</taxon>
        <taxon>Eucarida</taxon>
        <taxon>Decapoda</taxon>
        <taxon>Pleocyemata</taxon>
        <taxon>Brachyura</taxon>
        <taxon>Eubrachyura</taxon>
        <taxon>Majoidea</taxon>
        <taxon>Majidae</taxon>
        <taxon>Chionoecetes</taxon>
    </lineage>
</organism>
<reference evidence="2" key="1">
    <citation type="submission" date="2020-07" db="EMBL/GenBank/DDBJ databases">
        <title>The High-quality genome of the commercially important snow crab, Chionoecetes opilio.</title>
        <authorList>
            <person name="Jeong J.-H."/>
            <person name="Ryu S."/>
        </authorList>
    </citation>
    <scope>NUCLEOTIDE SEQUENCE</scope>
    <source>
        <strain evidence="2">MADBK_172401_WGS</strain>
        <tissue evidence="2">Digestive gland</tissue>
    </source>
</reference>
<feature type="compositionally biased region" description="Polar residues" evidence="1">
    <location>
        <begin position="15"/>
        <end position="26"/>
    </location>
</feature>